<evidence type="ECO:0000256" key="2">
    <source>
        <dbReference type="ARBA" id="ARBA00007603"/>
    </source>
</evidence>
<dbReference type="EMBL" id="JAKMXF010000365">
    <property type="protein sequence ID" value="KAI6645770.1"/>
    <property type="molecule type" value="Genomic_DNA"/>
</dbReference>
<dbReference type="PANTHER" id="PTHR12961">
    <property type="entry name" value="CONSERVED OLIGOMERIC GOLGI COMPLEX COMPONENT 2"/>
    <property type="match status" value="1"/>
</dbReference>
<feature type="domain" description="Conserved oligomeric Golgi complex subunit 2 N-terminal" evidence="9">
    <location>
        <begin position="15"/>
        <end position="84"/>
    </location>
</feature>
<evidence type="ECO:0000256" key="3">
    <source>
        <dbReference type="ARBA" id="ARBA00020977"/>
    </source>
</evidence>
<reference evidence="11 12" key="1">
    <citation type="journal article" date="2023" name="BMC Biol.">
        <title>The compact genome of the sponge Oopsacas minuta (Hexactinellida) is lacking key metazoan core genes.</title>
        <authorList>
            <person name="Santini S."/>
            <person name="Schenkelaars Q."/>
            <person name="Jourda C."/>
            <person name="Duchesne M."/>
            <person name="Belahbib H."/>
            <person name="Rocher C."/>
            <person name="Selva M."/>
            <person name="Riesgo A."/>
            <person name="Vervoort M."/>
            <person name="Leys S.P."/>
            <person name="Kodjabachian L."/>
            <person name="Le Bivic A."/>
            <person name="Borchiellini C."/>
            <person name="Claverie J.M."/>
            <person name="Renard E."/>
        </authorList>
    </citation>
    <scope>NUCLEOTIDE SEQUENCE [LARGE SCALE GENOMIC DNA]</scope>
    <source>
        <strain evidence="11">SPO-2</strain>
    </source>
</reference>
<keyword evidence="12" id="KW-1185">Reference proteome</keyword>
<evidence type="ECO:0000256" key="4">
    <source>
        <dbReference type="ARBA" id="ARBA00022448"/>
    </source>
</evidence>
<dbReference type="GO" id="GO:0006891">
    <property type="term" value="P:intra-Golgi vesicle-mediated transport"/>
    <property type="evidence" value="ECO:0007669"/>
    <property type="project" value="TreeGrafter"/>
</dbReference>
<gene>
    <name evidence="11" type="ORF">LOD99_13033</name>
</gene>
<protein>
    <recommendedName>
        <fullName evidence="3">Conserved oligomeric Golgi complex subunit 2</fullName>
    </recommendedName>
    <alternativeName>
        <fullName evidence="8">Component of oligomeric Golgi complex 2</fullName>
    </alternativeName>
</protein>
<accession>A0AAV7JAN8</accession>
<evidence type="ECO:0000256" key="6">
    <source>
        <dbReference type="ARBA" id="ARBA00023034"/>
    </source>
</evidence>
<evidence type="ECO:0000259" key="9">
    <source>
        <dbReference type="Pfam" id="PF06148"/>
    </source>
</evidence>
<dbReference type="InterPro" id="IPR024603">
    <property type="entry name" value="COG_complex_COG2_C"/>
</dbReference>
<name>A0AAV7JAN8_9METZ</name>
<proteinExistence type="inferred from homology"/>
<evidence type="ECO:0000259" key="10">
    <source>
        <dbReference type="Pfam" id="PF12022"/>
    </source>
</evidence>
<evidence type="ECO:0000313" key="12">
    <source>
        <dbReference type="Proteomes" id="UP001165289"/>
    </source>
</evidence>
<dbReference type="Pfam" id="PF06148">
    <property type="entry name" value="COG2_N"/>
    <property type="match status" value="1"/>
</dbReference>
<evidence type="ECO:0000256" key="7">
    <source>
        <dbReference type="ARBA" id="ARBA00023136"/>
    </source>
</evidence>
<dbReference type="GO" id="GO:0015031">
    <property type="term" value="P:protein transport"/>
    <property type="evidence" value="ECO:0007669"/>
    <property type="project" value="UniProtKB-KW"/>
</dbReference>
<keyword evidence="6" id="KW-0333">Golgi apparatus</keyword>
<dbReference type="AlphaFoldDB" id="A0AAV7JAN8"/>
<dbReference type="Pfam" id="PF12022">
    <property type="entry name" value="COG2_C"/>
    <property type="match status" value="1"/>
</dbReference>
<comment type="similarity">
    <text evidence="2">Belongs to the COG2 family.</text>
</comment>
<evidence type="ECO:0000256" key="8">
    <source>
        <dbReference type="ARBA" id="ARBA00031344"/>
    </source>
</evidence>
<dbReference type="InterPro" id="IPR024602">
    <property type="entry name" value="COG_su2_N"/>
</dbReference>
<dbReference type="GO" id="GO:0007030">
    <property type="term" value="P:Golgi organization"/>
    <property type="evidence" value="ECO:0007669"/>
    <property type="project" value="InterPro"/>
</dbReference>
<comment type="caution">
    <text evidence="11">The sequence shown here is derived from an EMBL/GenBank/DDBJ whole genome shotgun (WGS) entry which is preliminary data.</text>
</comment>
<keyword evidence="7" id="KW-0472">Membrane</keyword>
<feature type="domain" description="COG complex component COG2 C-terminal" evidence="10">
    <location>
        <begin position="373"/>
        <end position="659"/>
    </location>
</feature>
<evidence type="ECO:0000256" key="1">
    <source>
        <dbReference type="ARBA" id="ARBA00004395"/>
    </source>
</evidence>
<dbReference type="GO" id="GO:0000139">
    <property type="term" value="C:Golgi membrane"/>
    <property type="evidence" value="ECO:0007669"/>
    <property type="project" value="UniProtKB-SubCell"/>
</dbReference>
<sequence length="699" mass="79978">MDLPVGLPRPPDMICFSGDEFLSKDFTVETFISQCKSRGASLEQLRDDLDIYFRVLKNSLIDMINTDYSEYIQVSQSMVGLDVHIIQTTGHIQQVQDKIIKIKYKVGIHLDEIHRKLLRHQELMEKRKNLQYLMQISELVKNFDFGQRFCGEQLPGLEKASIDISTLQHLLSRVHPSIAGVYEGRVTELRESLSSQLGSAFLGSIHNNEKESIRKCLKLYTSLGLQREAEDLFCKQIVHGFMSELITPDTLQELGLEQLYTSILEFIPSRCANVLRLTSEKSSGYDPTLLKMGVGFDSPFVHGYNFLARAVWPAITQEFIQNISDTFLVSDVHTFHNNYSLTLRFIEQFEILCETKHNVNELHDHESYVEFLEKWDLRVYYQLCFKEIAGLLEQTLDAPFTSPPPEENIFKLQIFSTLWTCLSNCWADNIFLLPLSHRFWKLTLQLLSRTASWSHTLNQITDLTVDTLTLLVHDFDIVVDEIASFCVTTIKPKLTILPQFTESILDDAITLSQREFSEAVTYPINAIVLQLAQHCIQPLEQAHSIPRLYRKTNKEQPSRSSSYVSISVQPLYTFYKSFSSMLNSDRSLIIMTGVIEQSSARYIVIINEVLTSVKRTEDSLLRIKQRTGSLVSQQSITPSNVSPAMTDDNKIRLQLAIDIEEFLKALTELIAIDSIEECKALVQCATNTRLEIDNIVQSL</sequence>
<dbReference type="Proteomes" id="UP001165289">
    <property type="component" value="Unassembled WGS sequence"/>
</dbReference>
<dbReference type="GO" id="GO:0017119">
    <property type="term" value="C:Golgi transport complex"/>
    <property type="evidence" value="ECO:0007669"/>
    <property type="project" value="TreeGrafter"/>
</dbReference>
<evidence type="ECO:0000256" key="5">
    <source>
        <dbReference type="ARBA" id="ARBA00022927"/>
    </source>
</evidence>
<keyword evidence="4" id="KW-0813">Transport</keyword>
<keyword evidence="5" id="KW-0653">Protein transport</keyword>
<evidence type="ECO:0000313" key="11">
    <source>
        <dbReference type="EMBL" id="KAI6645770.1"/>
    </source>
</evidence>
<organism evidence="11 12">
    <name type="scientific">Oopsacas minuta</name>
    <dbReference type="NCBI Taxonomy" id="111878"/>
    <lineage>
        <taxon>Eukaryota</taxon>
        <taxon>Metazoa</taxon>
        <taxon>Porifera</taxon>
        <taxon>Hexactinellida</taxon>
        <taxon>Hexasterophora</taxon>
        <taxon>Lyssacinosida</taxon>
        <taxon>Leucopsacidae</taxon>
        <taxon>Oopsacas</taxon>
    </lineage>
</organism>
<dbReference type="InterPro" id="IPR009316">
    <property type="entry name" value="COG2"/>
</dbReference>
<comment type="subcellular location">
    <subcellularLocation>
        <location evidence="1">Golgi apparatus membrane</location>
        <topology evidence="1">Peripheral membrane protein</topology>
    </subcellularLocation>
</comment>
<dbReference type="PANTHER" id="PTHR12961:SF0">
    <property type="entry name" value="CONSERVED OLIGOMERIC GOLGI COMPLEX SUBUNIT 2"/>
    <property type="match status" value="1"/>
</dbReference>